<evidence type="ECO:0000256" key="7">
    <source>
        <dbReference type="SAM" id="Coils"/>
    </source>
</evidence>
<dbReference type="PROSITE" id="PS50885">
    <property type="entry name" value="HAMP"/>
    <property type="match status" value="1"/>
</dbReference>
<sequence>MATSSISKSLLTNVLSVYFVLTLIVTSVQVVAEYYDTKHMLVQELNNQQSTFNHSLARSLWEYNTPQIEAIADGLINIPAIAGLVIRDDTGRVISELGRTPPLSDFPMVAADSYELPERNGVFGYYSKLVFEFSGDSTQVGDVTLYTTRDIAIERIKVSLYFIIGSAIVKSTFLILLFSVAFHQMLSHPMRDLTSQIQNFRLDDLEHSKIHVRNLRDTEFILLERAYNQLVENLKEYQEDLERTQQQLIKVNRKLDEHNNILEQEVARKTSNMSRILVDLERQKKDLETRQEFLQEEIRRRQLAEDELRSTNHRLRESLTALEHAQDQLIESEKMASLGGLVAGITHDMHTPIGICVTAATYLRDQVSEVERSLKARELTQAQLTQAINSCQESVRLLEDNLASATDLLSSFKQVAIDQTSEAIRDITIKEYVQGVIHTLKPRLKPYHPTITIDCPESLRVRCPAGAFAQIFTNLIINSLIHGFENKQRGTGAIHIVIERQRDSLFIQYSDNGKGLTEEQLKKLFNPFFTTKDQQGGSGLGTHIIRNLVTQTLGGTIHAESQLGQGLTYTMKLPIIFI</sequence>
<keyword evidence="4" id="KW-0597">Phosphoprotein</keyword>
<dbReference type="PANTHER" id="PTHR43065:SF47">
    <property type="match status" value="1"/>
</dbReference>
<dbReference type="GO" id="GO:0016020">
    <property type="term" value="C:membrane"/>
    <property type="evidence" value="ECO:0007669"/>
    <property type="project" value="UniProtKB-SubCell"/>
</dbReference>
<keyword evidence="6 11" id="KW-0418">Kinase</keyword>
<keyword evidence="12" id="KW-1185">Reference proteome</keyword>
<dbReference type="GO" id="GO:0007165">
    <property type="term" value="P:signal transduction"/>
    <property type="evidence" value="ECO:0007669"/>
    <property type="project" value="InterPro"/>
</dbReference>
<dbReference type="SUPFAM" id="SSF55874">
    <property type="entry name" value="ATPase domain of HSP90 chaperone/DNA topoisomerase II/histidine kinase"/>
    <property type="match status" value="1"/>
</dbReference>
<keyword evidence="7" id="KW-0175">Coiled coil</keyword>
<keyword evidence="8" id="KW-0472">Membrane</keyword>
<evidence type="ECO:0000313" key="11">
    <source>
        <dbReference type="EMBL" id="SDB36889.1"/>
    </source>
</evidence>
<dbReference type="Proteomes" id="UP000199626">
    <property type="component" value="Unassembled WGS sequence"/>
</dbReference>
<organism evidence="11 12">
    <name type="scientific">Pseudidiomarina indica</name>
    <dbReference type="NCBI Taxonomy" id="1159017"/>
    <lineage>
        <taxon>Bacteria</taxon>
        <taxon>Pseudomonadati</taxon>
        <taxon>Pseudomonadota</taxon>
        <taxon>Gammaproteobacteria</taxon>
        <taxon>Alteromonadales</taxon>
        <taxon>Idiomarinaceae</taxon>
        <taxon>Pseudidiomarina</taxon>
    </lineage>
</organism>
<feature type="transmembrane region" description="Helical" evidence="8">
    <location>
        <begin position="15"/>
        <end position="35"/>
    </location>
</feature>
<evidence type="ECO:0000313" key="12">
    <source>
        <dbReference type="Proteomes" id="UP000199626"/>
    </source>
</evidence>
<comment type="subcellular location">
    <subcellularLocation>
        <location evidence="2">Membrane</location>
    </subcellularLocation>
</comment>
<evidence type="ECO:0000256" key="3">
    <source>
        <dbReference type="ARBA" id="ARBA00012438"/>
    </source>
</evidence>
<keyword evidence="8" id="KW-1133">Transmembrane helix</keyword>
<keyword evidence="5" id="KW-0808">Transferase</keyword>
<dbReference type="SMART" id="SM00387">
    <property type="entry name" value="HATPase_c"/>
    <property type="match status" value="1"/>
</dbReference>
<dbReference type="InterPro" id="IPR036890">
    <property type="entry name" value="HATPase_C_sf"/>
</dbReference>
<dbReference type="InterPro" id="IPR003594">
    <property type="entry name" value="HATPase_dom"/>
</dbReference>
<evidence type="ECO:0000259" key="9">
    <source>
        <dbReference type="PROSITE" id="PS50109"/>
    </source>
</evidence>
<evidence type="ECO:0000256" key="2">
    <source>
        <dbReference type="ARBA" id="ARBA00004370"/>
    </source>
</evidence>
<dbReference type="EMBL" id="FMXN01000007">
    <property type="protein sequence ID" value="SDB36889.1"/>
    <property type="molecule type" value="Genomic_DNA"/>
</dbReference>
<feature type="coiled-coil region" evidence="7">
    <location>
        <begin position="220"/>
        <end position="314"/>
    </location>
</feature>
<gene>
    <name evidence="11" type="ORF">SAMN02927930_01406</name>
</gene>
<dbReference type="Gene3D" id="3.30.565.10">
    <property type="entry name" value="Histidine kinase-like ATPase, C-terminal domain"/>
    <property type="match status" value="1"/>
</dbReference>
<feature type="transmembrane region" description="Helical" evidence="8">
    <location>
        <begin position="158"/>
        <end position="182"/>
    </location>
</feature>
<name>A0A1G6CVH1_9GAMM</name>
<dbReference type="EC" id="2.7.13.3" evidence="3"/>
<evidence type="ECO:0000256" key="8">
    <source>
        <dbReference type="SAM" id="Phobius"/>
    </source>
</evidence>
<evidence type="ECO:0000256" key="4">
    <source>
        <dbReference type="ARBA" id="ARBA00022553"/>
    </source>
</evidence>
<dbReference type="OrthoDB" id="2521613at2"/>
<feature type="domain" description="Histidine kinase" evidence="9">
    <location>
        <begin position="344"/>
        <end position="577"/>
    </location>
</feature>
<dbReference type="RefSeq" id="WP_092593116.1">
    <property type="nucleotide sequence ID" value="NZ_FMXN01000007.1"/>
</dbReference>
<evidence type="ECO:0000256" key="1">
    <source>
        <dbReference type="ARBA" id="ARBA00000085"/>
    </source>
</evidence>
<accession>A0A1G6CVH1</accession>
<dbReference type="AlphaFoldDB" id="A0A1G6CVH1"/>
<evidence type="ECO:0000259" key="10">
    <source>
        <dbReference type="PROSITE" id="PS50885"/>
    </source>
</evidence>
<dbReference type="Gene3D" id="6.10.340.10">
    <property type="match status" value="1"/>
</dbReference>
<evidence type="ECO:0000256" key="6">
    <source>
        <dbReference type="ARBA" id="ARBA00022777"/>
    </source>
</evidence>
<dbReference type="InterPro" id="IPR004358">
    <property type="entry name" value="Sig_transdc_His_kin-like_C"/>
</dbReference>
<comment type="catalytic activity">
    <reaction evidence="1">
        <text>ATP + protein L-histidine = ADP + protein N-phospho-L-histidine.</text>
        <dbReference type="EC" id="2.7.13.3"/>
    </reaction>
</comment>
<dbReference type="PRINTS" id="PR00344">
    <property type="entry name" value="BCTRLSENSOR"/>
</dbReference>
<dbReference type="STRING" id="1159017.SAMN02927930_01406"/>
<dbReference type="Gene3D" id="1.10.287.130">
    <property type="match status" value="1"/>
</dbReference>
<protein>
    <recommendedName>
        <fullName evidence="3">histidine kinase</fullName>
        <ecNumber evidence="3">2.7.13.3</ecNumber>
    </recommendedName>
</protein>
<evidence type="ECO:0000256" key="5">
    <source>
        <dbReference type="ARBA" id="ARBA00022679"/>
    </source>
</evidence>
<dbReference type="InterPro" id="IPR005467">
    <property type="entry name" value="His_kinase_dom"/>
</dbReference>
<reference evidence="12" key="1">
    <citation type="submission" date="2016-10" db="EMBL/GenBank/DDBJ databases">
        <authorList>
            <person name="Varghese N."/>
            <person name="Submissions S."/>
        </authorList>
    </citation>
    <scope>NUCLEOTIDE SEQUENCE [LARGE SCALE GENOMIC DNA]</scope>
    <source>
        <strain evidence="12">CGMCC 1.10824</strain>
    </source>
</reference>
<dbReference type="InterPro" id="IPR003660">
    <property type="entry name" value="HAMP_dom"/>
</dbReference>
<keyword evidence="8" id="KW-0812">Transmembrane</keyword>
<dbReference type="PROSITE" id="PS50109">
    <property type="entry name" value="HIS_KIN"/>
    <property type="match status" value="1"/>
</dbReference>
<dbReference type="PANTHER" id="PTHR43065">
    <property type="entry name" value="SENSOR HISTIDINE KINASE"/>
    <property type="match status" value="1"/>
</dbReference>
<dbReference type="Pfam" id="PF02518">
    <property type="entry name" value="HATPase_c"/>
    <property type="match status" value="1"/>
</dbReference>
<feature type="domain" description="HAMP" evidence="10">
    <location>
        <begin position="184"/>
        <end position="239"/>
    </location>
</feature>
<dbReference type="GO" id="GO:0004673">
    <property type="term" value="F:protein histidine kinase activity"/>
    <property type="evidence" value="ECO:0007669"/>
    <property type="project" value="UniProtKB-EC"/>
</dbReference>
<proteinExistence type="predicted"/>